<sequence length="395" mass="45393">MKVVNFVSLLLIISCTNQNQSRIDAGWIRTITPLDSLTLDFVSADTLNLRDFVLGDYADYQIVEKDDTTFLIGINSRDHALDVINLTTKVSEKQIQFALNGPDGIKGMIDGFFYHNADSIFILSIDENAIHLFNNRARKINKYEFSNVPLPDGFTEYDVYADQGLMNGPYYNAKNKTLQLYTYRWVDARNDNYDYKAFASYSIEDNEFKSIYGVYPDHFKKGVNFSLYNDPSLLVIDDISYVYFSTSPDIQVYNNQTGDLLYVVNYHSDHWSGSPESLPSNVDFQQEQDWLNNVAAYIFLIHDSENEVIYRLMKHKQQVAGDNGLLNPRWLGEWSVDIFDLGLKPIGHFQIPSKKVLPAIAFTANGKLWLKNPFEPANEDLSLYYQLGLRERSNE</sequence>
<dbReference type="RefSeq" id="WP_068217249.1">
    <property type="nucleotide sequence ID" value="NZ_CP139724.1"/>
</dbReference>
<dbReference type="Proteomes" id="UP000075606">
    <property type="component" value="Unassembled WGS sequence"/>
</dbReference>
<comment type="caution">
    <text evidence="1">The sequence shown here is derived from an EMBL/GenBank/DDBJ whole genome shotgun (WGS) entry which is preliminary data.</text>
</comment>
<protein>
    <recommendedName>
        <fullName evidence="3">6-bladed beta-propeller</fullName>
    </recommendedName>
</protein>
<accession>A0A150XHE2</accession>
<organism evidence="1 2">
    <name type="scientific">Roseivirga spongicola</name>
    <dbReference type="NCBI Taxonomy" id="333140"/>
    <lineage>
        <taxon>Bacteria</taxon>
        <taxon>Pseudomonadati</taxon>
        <taxon>Bacteroidota</taxon>
        <taxon>Cytophagia</taxon>
        <taxon>Cytophagales</taxon>
        <taxon>Roseivirgaceae</taxon>
        <taxon>Roseivirga</taxon>
    </lineage>
</organism>
<evidence type="ECO:0000313" key="2">
    <source>
        <dbReference type="Proteomes" id="UP000075606"/>
    </source>
</evidence>
<proteinExistence type="predicted"/>
<dbReference type="Pfam" id="PF13970">
    <property type="entry name" value="DUF4221"/>
    <property type="match status" value="1"/>
</dbReference>
<name>A0A150XHE2_9BACT</name>
<dbReference type="InterPro" id="IPR025316">
    <property type="entry name" value="DUF4221"/>
</dbReference>
<dbReference type="AlphaFoldDB" id="A0A150XHE2"/>
<gene>
    <name evidence="1" type="ORF">AWW68_04995</name>
</gene>
<dbReference type="PROSITE" id="PS51257">
    <property type="entry name" value="PROKAR_LIPOPROTEIN"/>
    <property type="match status" value="1"/>
</dbReference>
<dbReference type="OrthoDB" id="982523at2"/>
<evidence type="ECO:0008006" key="3">
    <source>
        <dbReference type="Google" id="ProtNLM"/>
    </source>
</evidence>
<evidence type="ECO:0000313" key="1">
    <source>
        <dbReference type="EMBL" id="KYG78127.1"/>
    </source>
</evidence>
<dbReference type="EMBL" id="LRPC01000001">
    <property type="protein sequence ID" value="KYG78127.1"/>
    <property type="molecule type" value="Genomic_DNA"/>
</dbReference>
<reference evidence="1 2" key="1">
    <citation type="submission" date="2016-01" db="EMBL/GenBank/DDBJ databases">
        <title>Genome sequencing of Roseivirga spongicola UST030701-084.</title>
        <authorList>
            <person name="Selvaratnam C."/>
            <person name="Thevarajoo S."/>
            <person name="Goh K.M."/>
            <person name="Ee R."/>
            <person name="Chan K.-G."/>
            <person name="Chong C.S."/>
        </authorList>
    </citation>
    <scope>NUCLEOTIDE SEQUENCE [LARGE SCALE GENOMIC DNA]</scope>
    <source>
        <strain evidence="1 2">UST030701-084</strain>
    </source>
</reference>
<keyword evidence="2" id="KW-1185">Reference proteome</keyword>